<gene>
    <name evidence="2" type="ORF">CwatDRAFT_1439</name>
</gene>
<dbReference type="AlphaFoldDB" id="Q4BXZ6"/>
<reference evidence="2" key="1">
    <citation type="submission" date="2004-02" db="EMBL/GenBank/DDBJ databases">
        <authorList>
            <consortium name="DOE Joint Genome Institute"/>
        </authorList>
    </citation>
    <scope>NUCLEOTIDE SEQUENCE [LARGE SCALE GENOMIC DNA]</scope>
    <source>
        <strain evidence="2">WH 8501</strain>
    </source>
</reference>
<comment type="caution">
    <text evidence="2">The sequence shown here is derived from an EMBL/GenBank/DDBJ whole genome shotgun (WGS) entry which is preliminary data.</text>
</comment>
<reference evidence="2" key="2">
    <citation type="submission" date="2005-06" db="EMBL/GenBank/DDBJ databases">
        <title>Sequencing of the draft genome and assembly of Crocosphaera watsonii WH 8501.</title>
        <authorList>
            <consortium name="US DOE Joint Genome Institute (JGI-PGF)"/>
            <person name="Copeland A."/>
            <person name="Lucas S."/>
            <person name="Lapidus A."/>
            <person name="Barry K."/>
            <person name="Detter C."/>
            <person name="Glavina T."/>
            <person name="Hammon N."/>
            <person name="Israni S."/>
            <person name="Pitluck S."/>
            <person name="Richardson P."/>
        </authorList>
    </citation>
    <scope>NUCLEOTIDE SEQUENCE [LARGE SCALE GENOMIC DNA]</scope>
    <source>
        <strain evidence="2">WH 8501</strain>
    </source>
</reference>
<sequence>MIIKWRSKVKTFYMDYLVAVVSDRIKAEEAYTALEKAGIPTSQMSILGKGYKTADEFGLIDPGQQAKKRAMLMAIWLVPFGFAGGYMFDLVTGVNSFDWAAEPWNHILGGFAGAIGGAMGSVFVGGGVALSAGSGDALPYRNRLNAGKYIVIVQGATSLKNKATSILRPLNPENLQGYSSENY</sequence>
<feature type="transmembrane region" description="Helical" evidence="1">
    <location>
        <begin position="108"/>
        <end position="133"/>
    </location>
</feature>
<accession>Q4BXZ6</accession>
<dbReference type="InterPro" id="IPR052948">
    <property type="entry name" value="Low_temp-induced_all0457"/>
</dbReference>
<dbReference type="PANTHER" id="PTHR36109:SF1">
    <property type="entry name" value="SLR0613 PROTEIN"/>
    <property type="match status" value="1"/>
</dbReference>
<evidence type="ECO:0000313" key="3">
    <source>
        <dbReference type="Proteomes" id="UP000003922"/>
    </source>
</evidence>
<organism evidence="2 3">
    <name type="scientific">Crocosphaera watsonii WH 8501</name>
    <dbReference type="NCBI Taxonomy" id="165597"/>
    <lineage>
        <taxon>Bacteria</taxon>
        <taxon>Bacillati</taxon>
        <taxon>Cyanobacteriota</taxon>
        <taxon>Cyanophyceae</taxon>
        <taxon>Oscillatoriophycideae</taxon>
        <taxon>Chroococcales</taxon>
        <taxon>Aphanothecaceae</taxon>
        <taxon>Crocosphaera</taxon>
    </lineage>
</organism>
<name>Q4BXZ6_CROWT</name>
<evidence type="ECO:0000256" key="1">
    <source>
        <dbReference type="SAM" id="Phobius"/>
    </source>
</evidence>
<dbReference type="KEGG" id="cwa:CwatDRAFT_1439"/>
<dbReference type="EMBL" id="AADV02000117">
    <property type="protein sequence ID" value="EAM48771.1"/>
    <property type="molecule type" value="Genomic_DNA"/>
</dbReference>
<keyword evidence="1" id="KW-0472">Membrane</keyword>
<proteinExistence type="predicted"/>
<reference evidence="2" key="3">
    <citation type="submission" date="2016-12" db="EMBL/GenBank/DDBJ databases">
        <title>Annotation of the draft genome assembly of Crocosphaera watsonii WH 8501.</title>
        <authorList>
            <consortium name="US DOE Joint Genome Institute (JGI-ORNL)"/>
            <person name="Larimer F."/>
            <person name="Land M."/>
        </authorList>
    </citation>
    <scope>NUCLEOTIDE SEQUENCE</scope>
    <source>
        <strain evidence="2">WH 8501</strain>
    </source>
</reference>
<keyword evidence="3" id="KW-1185">Reference proteome</keyword>
<evidence type="ECO:0008006" key="4">
    <source>
        <dbReference type="Google" id="ProtNLM"/>
    </source>
</evidence>
<dbReference type="PANTHER" id="PTHR36109">
    <property type="entry name" value="MEMBRANE PROTEIN-RELATED"/>
    <property type="match status" value="1"/>
</dbReference>
<feature type="transmembrane region" description="Helical" evidence="1">
    <location>
        <begin position="70"/>
        <end position="88"/>
    </location>
</feature>
<keyword evidence="1" id="KW-1133">Transmembrane helix</keyword>
<dbReference type="Proteomes" id="UP000003922">
    <property type="component" value="Unassembled WGS sequence"/>
</dbReference>
<keyword evidence="1" id="KW-0812">Transmembrane</keyword>
<evidence type="ECO:0000313" key="2">
    <source>
        <dbReference type="EMBL" id="EAM48771.1"/>
    </source>
</evidence>
<protein>
    <recommendedName>
        <fullName evidence="4">General stress protein 17M-like domain-containing protein</fullName>
    </recommendedName>
</protein>